<dbReference type="PANTHER" id="PTHR10120">
    <property type="entry name" value="CAAX PRENYL PROTEASE 1"/>
    <property type="match status" value="1"/>
</dbReference>
<evidence type="ECO:0000256" key="5">
    <source>
        <dbReference type="ARBA" id="ARBA00023049"/>
    </source>
</evidence>
<feature type="transmembrane region" description="Helical" evidence="7">
    <location>
        <begin position="294"/>
        <end position="312"/>
    </location>
</feature>
<evidence type="ECO:0000256" key="7">
    <source>
        <dbReference type="SAM" id="Phobius"/>
    </source>
</evidence>
<keyword evidence="7" id="KW-0812">Transmembrane</keyword>
<feature type="transmembrane region" description="Helical" evidence="7">
    <location>
        <begin position="6"/>
        <end position="26"/>
    </location>
</feature>
<evidence type="ECO:0000256" key="3">
    <source>
        <dbReference type="ARBA" id="ARBA00022801"/>
    </source>
</evidence>
<feature type="transmembrane region" description="Helical" evidence="7">
    <location>
        <begin position="63"/>
        <end position="86"/>
    </location>
</feature>
<dbReference type="Pfam" id="PF16491">
    <property type="entry name" value="Peptidase_M48_N"/>
    <property type="match status" value="1"/>
</dbReference>
<evidence type="ECO:0000256" key="1">
    <source>
        <dbReference type="ARBA" id="ARBA00022670"/>
    </source>
</evidence>
<dbReference type="Pfam" id="PF01435">
    <property type="entry name" value="Peptidase_M48"/>
    <property type="match status" value="1"/>
</dbReference>
<dbReference type="InterPro" id="IPR027057">
    <property type="entry name" value="CAXX_Prtase_1"/>
</dbReference>
<dbReference type="Gene3D" id="3.30.2010.10">
    <property type="entry name" value="Metalloproteases ('zincins'), catalytic domain"/>
    <property type="match status" value="1"/>
</dbReference>
<keyword evidence="5 6" id="KW-0482">Metalloprotease</keyword>
<dbReference type="GO" id="GO:0008237">
    <property type="term" value="F:metallopeptidase activity"/>
    <property type="evidence" value="ECO:0007669"/>
    <property type="project" value="UniProtKB-KW"/>
</dbReference>
<proteinExistence type="inferred from homology"/>
<gene>
    <name evidence="10" type="ORF">GPA24_03905</name>
</gene>
<feature type="domain" description="Peptidase M48" evidence="8">
    <location>
        <begin position="211"/>
        <end position="416"/>
    </location>
</feature>
<keyword evidence="1 6" id="KW-0645">Protease</keyword>
<feature type="transmembrane region" description="Helical" evidence="7">
    <location>
        <begin position="106"/>
        <end position="129"/>
    </location>
</feature>
<dbReference type="CDD" id="cd07343">
    <property type="entry name" value="M48A_Zmpste24p_like"/>
    <property type="match status" value="1"/>
</dbReference>
<comment type="similarity">
    <text evidence="6">Belongs to the peptidase M48 family.</text>
</comment>
<evidence type="ECO:0000256" key="2">
    <source>
        <dbReference type="ARBA" id="ARBA00022723"/>
    </source>
</evidence>
<keyword evidence="11" id="KW-1185">Reference proteome</keyword>
<evidence type="ECO:0000259" key="9">
    <source>
        <dbReference type="Pfam" id="PF16491"/>
    </source>
</evidence>
<dbReference type="InterPro" id="IPR001915">
    <property type="entry name" value="Peptidase_M48"/>
</dbReference>
<sequence>MAPDTFSNLFVAALLATLFIKVALMVRQRHHVRGRREQVPAPFADSIGLESHRKAADYTCARMALGVVDATVGAAFVLALTLGGGLQAMHRVLAGWFDPDGLAHGIALLAALGVLGWLIELPFALYRTFVIEKRFGFNRMTPALYVADVAREALLAALIGLPVLAAVLWLMGAMGEHWWLWVWLFWFAFNLLGLFVWPTFIAPLFNKFTPLADEALRKRVENLLARCGFRSRGLFVMDGSRRSAHGNAYFTGFGAAKRIVFFDTLLDKLSPAEVEAVLAHELGHFHHRHIWKRLAVVAATSLALLWLLAWLMGQSWFFAGLGIEDGAGGTAVALALFALVLPVFAFPLGPLMSHWSRVHEFQADAYAARQASAADLAAALVKLYRDNASTLTPDPLYSRFFDSHPPASLRVSRLRAGT</sequence>
<comment type="caution">
    <text evidence="10">The sequence shown here is derived from an EMBL/GenBank/DDBJ whole genome shotgun (WGS) entry which is preliminary data.</text>
</comment>
<dbReference type="EMBL" id="WTVP01000006">
    <property type="protein sequence ID" value="NMG14697.1"/>
    <property type="molecule type" value="Genomic_DNA"/>
</dbReference>
<feature type="transmembrane region" description="Helical" evidence="7">
    <location>
        <begin position="332"/>
        <end position="352"/>
    </location>
</feature>
<evidence type="ECO:0000313" key="11">
    <source>
        <dbReference type="Proteomes" id="UP000633943"/>
    </source>
</evidence>
<keyword evidence="4 6" id="KW-0862">Zinc</keyword>
<reference evidence="10 11" key="1">
    <citation type="submission" date="2019-12" db="EMBL/GenBank/DDBJ databases">
        <title>Comparative genomics gives insights into the taxonomy of the Azoarcus-Aromatoleum group and reveals separate origins of nif in the plant-associated Azoarcus and non-plant-associated Aromatoleum sub-groups.</title>
        <authorList>
            <person name="Lafos M."/>
            <person name="Maluk M."/>
            <person name="Batista M."/>
            <person name="Junghare M."/>
            <person name="Carmona M."/>
            <person name="Faoro H."/>
            <person name="Cruz L.M."/>
            <person name="Battistoni F."/>
            <person name="De Souza E."/>
            <person name="Pedrosa F."/>
            <person name="Chen W.-M."/>
            <person name="Poole P.S."/>
            <person name="Dixon R.A."/>
            <person name="James E.K."/>
        </authorList>
    </citation>
    <scope>NUCLEOTIDE SEQUENCE [LARGE SCALE GENOMIC DNA]</scope>
    <source>
        <strain evidence="10 11">PbN1</strain>
    </source>
</reference>
<dbReference type="InterPro" id="IPR032456">
    <property type="entry name" value="Peptidase_M48_N"/>
</dbReference>
<evidence type="ECO:0000256" key="4">
    <source>
        <dbReference type="ARBA" id="ARBA00022833"/>
    </source>
</evidence>
<keyword evidence="3 6" id="KW-0378">Hydrolase</keyword>
<dbReference type="RefSeq" id="WP_169201455.1">
    <property type="nucleotide sequence ID" value="NZ_CP059467.1"/>
</dbReference>
<accession>A0ABX1NS24</accession>
<protein>
    <submittedName>
        <fullName evidence="10">M48 family metalloprotease</fullName>
    </submittedName>
</protein>
<dbReference type="Proteomes" id="UP000633943">
    <property type="component" value="Unassembled WGS sequence"/>
</dbReference>
<evidence type="ECO:0000259" key="8">
    <source>
        <dbReference type="Pfam" id="PF01435"/>
    </source>
</evidence>
<keyword evidence="7" id="KW-0472">Membrane</keyword>
<feature type="domain" description="CAAX prenyl protease 1 N-terminal" evidence="9">
    <location>
        <begin position="28"/>
        <end position="207"/>
    </location>
</feature>
<name>A0ABX1NS24_9RHOO</name>
<organism evidence="10 11">
    <name type="scientific">Aromatoleum bremense</name>
    <dbReference type="NCBI Taxonomy" id="76115"/>
    <lineage>
        <taxon>Bacteria</taxon>
        <taxon>Pseudomonadati</taxon>
        <taxon>Pseudomonadota</taxon>
        <taxon>Betaproteobacteria</taxon>
        <taxon>Rhodocyclales</taxon>
        <taxon>Rhodocyclaceae</taxon>
        <taxon>Aromatoleum</taxon>
    </lineage>
</organism>
<feature type="transmembrane region" description="Helical" evidence="7">
    <location>
        <begin position="149"/>
        <end position="172"/>
    </location>
</feature>
<comment type="cofactor">
    <cofactor evidence="6">
        <name>Zn(2+)</name>
        <dbReference type="ChEBI" id="CHEBI:29105"/>
    </cofactor>
    <text evidence="6">Binds 1 zinc ion per subunit.</text>
</comment>
<keyword evidence="7" id="KW-1133">Transmembrane helix</keyword>
<evidence type="ECO:0000256" key="6">
    <source>
        <dbReference type="RuleBase" id="RU003983"/>
    </source>
</evidence>
<keyword evidence="2" id="KW-0479">Metal-binding</keyword>
<evidence type="ECO:0000313" key="10">
    <source>
        <dbReference type="EMBL" id="NMG14697.1"/>
    </source>
</evidence>
<feature type="transmembrane region" description="Helical" evidence="7">
    <location>
        <begin position="178"/>
        <end position="197"/>
    </location>
</feature>